<dbReference type="PANTHER" id="PTHR37292:SF2">
    <property type="entry name" value="DUF262 DOMAIN-CONTAINING PROTEIN"/>
    <property type="match status" value="1"/>
</dbReference>
<gene>
    <name evidence="2" type="ORF">EV643_1417</name>
</gene>
<dbReference type="Proteomes" id="UP000295388">
    <property type="component" value="Unassembled WGS sequence"/>
</dbReference>
<evidence type="ECO:0000313" key="3">
    <source>
        <dbReference type="Proteomes" id="UP000295388"/>
    </source>
</evidence>
<protein>
    <recommendedName>
        <fullName evidence="1">GmrSD restriction endonucleases N-terminal domain-containing protein</fullName>
    </recommendedName>
</protein>
<dbReference type="PANTHER" id="PTHR37292">
    <property type="entry name" value="VNG6097C"/>
    <property type="match status" value="1"/>
</dbReference>
<proteinExistence type="predicted"/>
<organism evidence="2 3">
    <name type="scientific">Kribbella caucasensis</name>
    <dbReference type="NCBI Taxonomy" id="2512215"/>
    <lineage>
        <taxon>Bacteria</taxon>
        <taxon>Bacillati</taxon>
        <taxon>Actinomycetota</taxon>
        <taxon>Actinomycetes</taxon>
        <taxon>Propionibacteriales</taxon>
        <taxon>Kribbellaceae</taxon>
        <taxon>Kribbella</taxon>
    </lineage>
</organism>
<evidence type="ECO:0000259" key="1">
    <source>
        <dbReference type="Pfam" id="PF03235"/>
    </source>
</evidence>
<dbReference type="RefSeq" id="WP_133805747.1">
    <property type="nucleotide sequence ID" value="NZ_SNWQ01000041.1"/>
</dbReference>
<feature type="domain" description="GmrSD restriction endonucleases N-terminal" evidence="1">
    <location>
        <begin position="5"/>
        <end position="210"/>
    </location>
</feature>
<comment type="caution">
    <text evidence="2">The sequence shown here is derived from an EMBL/GenBank/DDBJ whole genome shotgun (WGS) entry which is preliminary data.</text>
</comment>
<dbReference type="EMBL" id="SNWQ01000041">
    <property type="protein sequence ID" value="TDO30032.1"/>
    <property type="molecule type" value="Genomic_DNA"/>
</dbReference>
<name>A0A4R6J3T5_9ACTN</name>
<sequence>MGKLSTVLDQIDSGSLLLPEFQRGYVWNRDQVRGLMRSLYRGYPVGGLLLWETESDQAAVRGGDIGRGTRLLLLDGQQRITSLYGVLRGRPPRFFEGDSTAFTGLHFNVDEETFEFYAPTKMREDDRWVDVTRLYSEGLGPFIAMFSSDPLRLQVYLERLNRLLQIQERSFHEEKITGRDKSIDVVVDIFNRVNSGGTELSKGDLALAKLCAQWPDARQAMRDYLQKWQDAGFKFSLDWLMRNVTAVGTGRAVFSALDNLSAEEFQQSLDATAEYVGRFLDTVSGRLGLDHDRVLMGRAAVPVIARLLHLSGGRFRDAVERDKTLYWYVQGALRGRFGGSTETTLAQDYEAVERDGVEGLITQLERWRGGNLDIQAHDFEGATRGSRFYPMLYMLTRVNGARDLGTGLELRAEMLGRLASLQIHHIFPKAVLHKAEYERAEVNAIANFCFLAQETNLRIGKRHPAEYLAEAEKLQPGVLASQWIPADPALWTTDRYLDFLAARRELLAEAAQSFLSRLREGAAASDSRDLSPVSVIAADDVEDARAVQVKAMVSELNELGYASPELDNEIADPVTGRSLAVAEAFWPDGLQAGLGRPVVLELDPDYADLARLEELDYEVFTSVDALRGYVLRRNVDLAGDEDLETPSEIDEAQSSASRDFETAMRNLYQRARQEANYSPTYFLSMLAEYGGLETARRLLHAPTISDGFATLWERGRLDLTVEALVNSSEFHELFTVDELAVARRRLEQFGYLDA</sequence>
<evidence type="ECO:0000313" key="2">
    <source>
        <dbReference type="EMBL" id="TDO30032.1"/>
    </source>
</evidence>
<keyword evidence="3" id="KW-1185">Reference proteome</keyword>
<reference evidence="2 3" key="1">
    <citation type="submission" date="2019-03" db="EMBL/GenBank/DDBJ databases">
        <title>Genomic Encyclopedia of Type Strains, Phase III (KMG-III): the genomes of soil and plant-associated and newly described type strains.</title>
        <authorList>
            <person name="Whitman W."/>
        </authorList>
    </citation>
    <scope>NUCLEOTIDE SEQUENCE [LARGE SCALE GENOMIC DNA]</scope>
    <source>
        <strain evidence="2 3">VKM Ac-2527</strain>
    </source>
</reference>
<dbReference type="InterPro" id="IPR004919">
    <property type="entry name" value="GmrSD_N"/>
</dbReference>
<dbReference type="AlphaFoldDB" id="A0A4R6J3T5"/>
<accession>A0A4R6J3T5</accession>
<dbReference type="OrthoDB" id="9787127at2"/>
<dbReference type="Pfam" id="PF03235">
    <property type="entry name" value="GmrSD_N"/>
    <property type="match status" value="1"/>
</dbReference>